<keyword evidence="2" id="KW-1185">Reference proteome</keyword>
<dbReference type="Gramene" id="OQU85177">
    <property type="protein sequence ID" value="OQU85177"/>
    <property type="gene ID" value="SORBI_3004G186800"/>
</dbReference>
<evidence type="ECO:0000313" key="2">
    <source>
        <dbReference type="Proteomes" id="UP000000768"/>
    </source>
</evidence>
<dbReference type="EMBL" id="CM000763">
    <property type="protein sequence ID" value="OQU85177.1"/>
    <property type="molecule type" value="Genomic_DNA"/>
</dbReference>
<dbReference type="InParanoid" id="A0A1Z5RNC6"/>
<protein>
    <submittedName>
        <fullName evidence="1">Uncharacterized protein</fullName>
    </submittedName>
</protein>
<gene>
    <name evidence="1" type="ORF">SORBI_3004G186800</name>
</gene>
<evidence type="ECO:0000313" key="1">
    <source>
        <dbReference type="EMBL" id="OQU85177.1"/>
    </source>
</evidence>
<dbReference type="Proteomes" id="UP000000768">
    <property type="component" value="Chromosome 4"/>
</dbReference>
<name>A0A1Z5RNC6_SORBI</name>
<proteinExistence type="predicted"/>
<organism evidence="1 2">
    <name type="scientific">Sorghum bicolor</name>
    <name type="common">Sorghum</name>
    <name type="synonym">Sorghum vulgare</name>
    <dbReference type="NCBI Taxonomy" id="4558"/>
    <lineage>
        <taxon>Eukaryota</taxon>
        <taxon>Viridiplantae</taxon>
        <taxon>Streptophyta</taxon>
        <taxon>Embryophyta</taxon>
        <taxon>Tracheophyta</taxon>
        <taxon>Spermatophyta</taxon>
        <taxon>Magnoliopsida</taxon>
        <taxon>Liliopsida</taxon>
        <taxon>Poales</taxon>
        <taxon>Poaceae</taxon>
        <taxon>PACMAD clade</taxon>
        <taxon>Panicoideae</taxon>
        <taxon>Andropogonodae</taxon>
        <taxon>Andropogoneae</taxon>
        <taxon>Sorghinae</taxon>
        <taxon>Sorghum</taxon>
    </lineage>
</organism>
<reference evidence="1 2" key="1">
    <citation type="journal article" date="2009" name="Nature">
        <title>The Sorghum bicolor genome and the diversification of grasses.</title>
        <authorList>
            <person name="Paterson A.H."/>
            <person name="Bowers J.E."/>
            <person name="Bruggmann R."/>
            <person name="Dubchak I."/>
            <person name="Grimwood J."/>
            <person name="Gundlach H."/>
            <person name="Haberer G."/>
            <person name="Hellsten U."/>
            <person name="Mitros T."/>
            <person name="Poliakov A."/>
            <person name="Schmutz J."/>
            <person name="Spannagl M."/>
            <person name="Tang H."/>
            <person name="Wang X."/>
            <person name="Wicker T."/>
            <person name="Bharti A.K."/>
            <person name="Chapman J."/>
            <person name="Feltus F.A."/>
            <person name="Gowik U."/>
            <person name="Grigoriev I.V."/>
            <person name="Lyons E."/>
            <person name="Maher C.A."/>
            <person name="Martis M."/>
            <person name="Narechania A."/>
            <person name="Otillar R.P."/>
            <person name="Penning B.W."/>
            <person name="Salamov A.A."/>
            <person name="Wang Y."/>
            <person name="Zhang L."/>
            <person name="Carpita N.C."/>
            <person name="Freeling M."/>
            <person name="Gingle A.R."/>
            <person name="Hash C.T."/>
            <person name="Keller B."/>
            <person name="Klein P."/>
            <person name="Kresovich S."/>
            <person name="McCann M.C."/>
            <person name="Ming R."/>
            <person name="Peterson D.G."/>
            <person name="Mehboob-ur-Rahman"/>
            <person name="Ware D."/>
            <person name="Westhoff P."/>
            <person name="Mayer K.F."/>
            <person name="Messing J."/>
            <person name="Rokhsar D.S."/>
        </authorList>
    </citation>
    <scope>NUCLEOTIDE SEQUENCE [LARGE SCALE GENOMIC DNA]</scope>
    <source>
        <strain evidence="2">cv. BTx623</strain>
    </source>
</reference>
<accession>A0A1Z5RNC6</accession>
<sequence>MSVRRPHENGVPMVSIDQPRNAWIQTDSTTWSDLPQTQLLGSQTRIIGRSLPTLK</sequence>
<reference evidence="2" key="2">
    <citation type="journal article" date="2018" name="Plant J.">
        <title>The Sorghum bicolor reference genome: improved assembly, gene annotations, a transcriptome atlas, and signatures of genome organization.</title>
        <authorList>
            <person name="McCormick R.F."/>
            <person name="Truong S.K."/>
            <person name="Sreedasyam A."/>
            <person name="Jenkins J."/>
            <person name="Shu S."/>
            <person name="Sims D."/>
            <person name="Kennedy M."/>
            <person name="Amirebrahimi M."/>
            <person name="Weers B.D."/>
            <person name="McKinley B."/>
            <person name="Mattison A."/>
            <person name="Morishige D.T."/>
            <person name="Grimwood J."/>
            <person name="Schmutz J."/>
            <person name="Mullet J.E."/>
        </authorList>
    </citation>
    <scope>NUCLEOTIDE SEQUENCE [LARGE SCALE GENOMIC DNA]</scope>
    <source>
        <strain evidence="2">cv. BTx623</strain>
    </source>
</reference>
<dbReference type="AlphaFoldDB" id="A0A1Z5RNC6"/>